<dbReference type="GO" id="GO:0001522">
    <property type="term" value="P:pseudouridine synthesis"/>
    <property type="evidence" value="ECO:0007669"/>
    <property type="project" value="InterPro"/>
</dbReference>
<organism evidence="10">
    <name type="scientific">Neobodo designis</name>
    <name type="common">Flagellated protozoan</name>
    <name type="synonym">Bodo designis</name>
    <dbReference type="NCBI Taxonomy" id="312471"/>
    <lineage>
        <taxon>Eukaryota</taxon>
        <taxon>Discoba</taxon>
        <taxon>Euglenozoa</taxon>
        <taxon>Kinetoplastea</taxon>
        <taxon>Metakinetoplastina</taxon>
        <taxon>Neobodonida</taxon>
        <taxon>Neobodo</taxon>
    </lineage>
</organism>
<evidence type="ECO:0000313" key="10">
    <source>
        <dbReference type="EMBL" id="CAD9122625.1"/>
    </source>
</evidence>
<dbReference type="EMBL" id="HBGF01027436">
    <property type="protein sequence ID" value="CAD9122625.1"/>
    <property type="molecule type" value="Transcribed_RNA"/>
</dbReference>
<feature type="domain" description="Pseudouridine synthase RsuA/RluA-like" evidence="9">
    <location>
        <begin position="207"/>
        <end position="362"/>
    </location>
</feature>
<dbReference type="InterPro" id="IPR006224">
    <property type="entry name" value="PsdUridine_synth_RluA-like_CS"/>
</dbReference>
<name>A0A7S1Q644_NEODS</name>
<dbReference type="GO" id="GO:0009982">
    <property type="term" value="F:pseudouridine synthase activity"/>
    <property type="evidence" value="ECO:0007669"/>
    <property type="project" value="InterPro"/>
</dbReference>
<evidence type="ECO:0000256" key="2">
    <source>
        <dbReference type="ARBA" id="ARBA00001896"/>
    </source>
</evidence>
<feature type="compositionally biased region" description="Basic and acidic residues" evidence="8">
    <location>
        <begin position="28"/>
        <end position="53"/>
    </location>
</feature>
<dbReference type="SUPFAM" id="SSF55120">
    <property type="entry name" value="Pseudouridine synthase"/>
    <property type="match status" value="1"/>
</dbReference>
<dbReference type="AlphaFoldDB" id="A0A7S1Q644"/>
<evidence type="ECO:0000256" key="7">
    <source>
        <dbReference type="ARBA" id="ARBA00041563"/>
    </source>
</evidence>
<evidence type="ECO:0000259" key="9">
    <source>
        <dbReference type="Pfam" id="PF00849"/>
    </source>
</evidence>
<accession>A0A7S1Q644</accession>
<dbReference type="PANTHER" id="PTHR21600:SF83">
    <property type="entry name" value="PSEUDOURIDYLATE SYNTHASE RPUSD4, MITOCHONDRIAL"/>
    <property type="match status" value="1"/>
</dbReference>
<dbReference type="PANTHER" id="PTHR21600">
    <property type="entry name" value="MITOCHONDRIAL RNA PSEUDOURIDINE SYNTHASE"/>
    <property type="match status" value="1"/>
</dbReference>
<reference evidence="10" key="1">
    <citation type="submission" date="2021-01" db="EMBL/GenBank/DDBJ databases">
        <authorList>
            <person name="Corre E."/>
            <person name="Pelletier E."/>
            <person name="Niang G."/>
            <person name="Scheremetjew M."/>
            <person name="Finn R."/>
            <person name="Kale V."/>
            <person name="Holt S."/>
            <person name="Cochrane G."/>
            <person name="Meng A."/>
            <person name="Brown T."/>
            <person name="Cohen L."/>
        </authorList>
    </citation>
    <scope>NUCLEOTIDE SEQUENCE</scope>
    <source>
        <strain evidence="10">CCAP 1951/1</strain>
    </source>
</reference>
<dbReference type="CDD" id="cd02869">
    <property type="entry name" value="PseudoU_synth_RluA_like"/>
    <property type="match status" value="1"/>
</dbReference>
<protein>
    <recommendedName>
        <fullName evidence="6">Pseudouridylate synthase RPUSD4, mitochondrial</fullName>
    </recommendedName>
    <alternativeName>
        <fullName evidence="7">RNA pseudouridylate synthase domain-containing protein 4</fullName>
    </alternativeName>
</protein>
<evidence type="ECO:0000256" key="6">
    <source>
        <dbReference type="ARBA" id="ARBA00039953"/>
    </source>
</evidence>
<proteinExistence type="inferred from homology"/>
<feature type="region of interest" description="Disordered" evidence="8">
    <location>
        <begin position="28"/>
        <end position="55"/>
    </location>
</feature>
<dbReference type="GO" id="GO:0003723">
    <property type="term" value="F:RNA binding"/>
    <property type="evidence" value="ECO:0007669"/>
    <property type="project" value="InterPro"/>
</dbReference>
<evidence type="ECO:0000256" key="5">
    <source>
        <dbReference type="ARBA" id="ARBA00036943"/>
    </source>
</evidence>
<feature type="region of interest" description="Disordered" evidence="8">
    <location>
        <begin position="167"/>
        <end position="188"/>
    </location>
</feature>
<sequence>MLRRAGWILQASAGAGSPLVPAKTLRSELDQREREAMRREDAEAKKLPRDVLPPKKYRPMSLRAREEVMRRESSGFEHITVDDDAFGQRLDEFVLGKYPHLSYKRMQGMVEKGLIYRYRHTGKRQIATMTDRLQRGEMVVLPPAVREEAATLSHLNEGRDGIVEPQIIDDPALARSGPDGRPARKRPPLSAKLREEAFKWVVYKNKHCIVLNKPSGVPINGGPGIGINVADMLPAWKFSNPHAPLLVHRLDRDTSGILVLARNPDAQRMLGRMFVRRSTPYSVYWGVLVGKPASKFGRIRMHLEVNKQKGGTHIVARTTPTRDSRAAIAEYVVNASASDFACHVSFYPLTSQTSQLRIMAAHALGCPILGDAKFGGDEAFPPSMSSFFDPDEKGIQLHLHHRKIQLPYKNSTGEFEVVNAPVPPALATTMKKLGWSVEVDDVMLPG</sequence>
<comment type="catalytic activity">
    <reaction evidence="5">
        <text>a uridine in tRNA = a pseudouridine in tRNA</text>
        <dbReference type="Rhea" id="RHEA:54572"/>
        <dbReference type="Rhea" id="RHEA-COMP:13339"/>
        <dbReference type="Rhea" id="RHEA-COMP:13934"/>
        <dbReference type="ChEBI" id="CHEBI:65314"/>
        <dbReference type="ChEBI" id="CHEBI:65315"/>
    </reaction>
</comment>
<dbReference type="Pfam" id="PF00849">
    <property type="entry name" value="PseudoU_synth_2"/>
    <property type="match status" value="1"/>
</dbReference>
<dbReference type="InterPro" id="IPR006145">
    <property type="entry name" value="PsdUridine_synth_RsuA/RluA"/>
</dbReference>
<evidence type="ECO:0000256" key="8">
    <source>
        <dbReference type="SAM" id="MobiDB-lite"/>
    </source>
</evidence>
<comment type="catalytic activity">
    <reaction evidence="2">
        <text>uridine in 5S rRNA = pseudouridine in 5S rRNA</text>
        <dbReference type="Rhea" id="RHEA:47036"/>
        <dbReference type="Rhea" id="RHEA-COMP:11730"/>
        <dbReference type="Rhea" id="RHEA-COMP:11731"/>
        <dbReference type="ChEBI" id="CHEBI:65314"/>
        <dbReference type="ChEBI" id="CHEBI:65315"/>
    </reaction>
</comment>
<comment type="similarity">
    <text evidence="3">Belongs to the pseudouridine synthase RluA family.</text>
</comment>
<evidence type="ECO:0000256" key="1">
    <source>
        <dbReference type="ARBA" id="ARBA00001166"/>
    </source>
</evidence>
<evidence type="ECO:0000256" key="3">
    <source>
        <dbReference type="ARBA" id="ARBA00010876"/>
    </source>
</evidence>
<gene>
    <name evidence="10" type="ORF">NDES1114_LOCUS18183</name>
</gene>
<comment type="catalytic activity">
    <reaction evidence="1">
        <text>a uridine in mRNA = a pseudouridine in mRNA</text>
        <dbReference type="Rhea" id="RHEA:56644"/>
        <dbReference type="Rhea" id="RHEA-COMP:14658"/>
        <dbReference type="Rhea" id="RHEA-COMP:14659"/>
        <dbReference type="ChEBI" id="CHEBI:65314"/>
        <dbReference type="ChEBI" id="CHEBI:65315"/>
    </reaction>
</comment>
<evidence type="ECO:0000256" key="4">
    <source>
        <dbReference type="ARBA" id="ARBA00023235"/>
    </source>
</evidence>
<dbReference type="InterPro" id="IPR020103">
    <property type="entry name" value="PsdUridine_synth_cat_dom_sf"/>
</dbReference>
<dbReference type="Gene3D" id="3.30.2350.10">
    <property type="entry name" value="Pseudouridine synthase"/>
    <property type="match status" value="1"/>
</dbReference>
<dbReference type="PROSITE" id="PS01129">
    <property type="entry name" value="PSI_RLU"/>
    <property type="match status" value="1"/>
</dbReference>
<dbReference type="InterPro" id="IPR050188">
    <property type="entry name" value="RluA_PseudoU_synthase"/>
</dbReference>
<keyword evidence="4" id="KW-0413">Isomerase</keyword>